<comment type="catalytic activity">
    <reaction evidence="4">
        <text>(6S)-5-formyl-5,6,7,8-tetrahydrofolate + ATP = (6R)-5,10-methenyltetrahydrofolate + ADP + phosphate</text>
        <dbReference type="Rhea" id="RHEA:10488"/>
        <dbReference type="ChEBI" id="CHEBI:30616"/>
        <dbReference type="ChEBI" id="CHEBI:43474"/>
        <dbReference type="ChEBI" id="CHEBI:57455"/>
        <dbReference type="ChEBI" id="CHEBI:57457"/>
        <dbReference type="ChEBI" id="CHEBI:456216"/>
        <dbReference type="EC" id="6.3.3.2"/>
    </reaction>
</comment>
<dbReference type="RefSeq" id="WP_330957932.1">
    <property type="nucleotide sequence ID" value="NZ_JAZGJQ010000003.1"/>
</dbReference>
<evidence type="ECO:0000313" key="5">
    <source>
        <dbReference type="EMBL" id="MEE6147166.1"/>
    </source>
</evidence>
<comment type="cofactor">
    <cofactor evidence="4">
        <name>Mg(2+)</name>
        <dbReference type="ChEBI" id="CHEBI:18420"/>
    </cofactor>
</comment>
<dbReference type="SUPFAM" id="SSF100950">
    <property type="entry name" value="NagB/RpiA/CoA transferase-like"/>
    <property type="match status" value="1"/>
</dbReference>
<proteinExistence type="inferred from homology"/>
<dbReference type="Pfam" id="PF01812">
    <property type="entry name" value="5-FTHF_cyc-lig"/>
    <property type="match status" value="1"/>
</dbReference>
<dbReference type="PANTHER" id="PTHR23407">
    <property type="entry name" value="ATPASE INHIBITOR/5-FORMYLTETRAHYDROFOLATE CYCLO-LIGASE"/>
    <property type="match status" value="1"/>
</dbReference>
<evidence type="ECO:0000256" key="2">
    <source>
        <dbReference type="ARBA" id="ARBA00022741"/>
    </source>
</evidence>
<reference evidence="5 6" key="1">
    <citation type="submission" date="2024-01" db="EMBL/GenBank/DDBJ databases">
        <title>Description of Olsenella sp. nov., isolated from pig feces.</title>
        <authorList>
            <person name="Chang Y.-H."/>
        </authorList>
    </citation>
    <scope>NUCLEOTIDE SEQUENCE [LARGE SCALE GENOMIC DNA]</scope>
    <source>
        <strain evidence="5 6">YH-ols2223</strain>
    </source>
</reference>
<keyword evidence="2 4" id="KW-0547">Nucleotide-binding</keyword>
<protein>
    <recommendedName>
        <fullName evidence="4">5-formyltetrahydrofolate cyclo-ligase</fullName>
        <ecNumber evidence="4">6.3.3.2</ecNumber>
    </recommendedName>
</protein>
<dbReference type="Proteomes" id="UP001332931">
    <property type="component" value="Unassembled WGS sequence"/>
</dbReference>
<dbReference type="GO" id="GO:0030272">
    <property type="term" value="F:5-formyltetrahydrofolate cyclo-ligase activity"/>
    <property type="evidence" value="ECO:0007669"/>
    <property type="project" value="UniProtKB-EC"/>
</dbReference>
<evidence type="ECO:0000256" key="1">
    <source>
        <dbReference type="ARBA" id="ARBA00010638"/>
    </source>
</evidence>
<keyword evidence="3 4" id="KW-0067">ATP-binding</keyword>
<dbReference type="EC" id="6.3.3.2" evidence="4"/>
<keyword evidence="5" id="KW-0436">Ligase</keyword>
<dbReference type="NCBIfam" id="TIGR02727">
    <property type="entry name" value="MTHFS_bact"/>
    <property type="match status" value="1"/>
</dbReference>
<keyword evidence="6" id="KW-1185">Reference proteome</keyword>
<evidence type="ECO:0000313" key="6">
    <source>
        <dbReference type="Proteomes" id="UP001332931"/>
    </source>
</evidence>
<sequence>MSEDARGEGVRAGTPGVREAKRELRARMLVARSRLGAEARARADGRIRQNLVSLPEFARADVVLAYLAIGDEVETRGVIRDAWAAGKAVALPRVEGPHRMGFYLVDARDGFEESLERSSFGVLEPAGDPDRRVCPDALDAHALAVVPGLAFDRTGLRLGYGGGFYDAFLAGFCGAAAGLCREASLLDALEAEPHDRAVGVVVTEGGCLRTSCAV</sequence>
<gene>
    <name evidence="5" type="ORF">VXJ25_04050</name>
</gene>
<dbReference type="InterPro" id="IPR037171">
    <property type="entry name" value="NagB/RpiA_transferase-like"/>
</dbReference>
<dbReference type="PIRSF" id="PIRSF006806">
    <property type="entry name" value="FTHF_cligase"/>
    <property type="match status" value="1"/>
</dbReference>
<dbReference type="Gene3D" id="3.40.50.10420">
    <property type="entry name" value="NagB/RpiA/CoA transferase-like"/>
    <property type="match status" value="1"/>
</dbReference>
<evidence type="ECO:0000256" key="3">
    <source>
        <dbReference type="ARBA" id="ARBA00022840"/>
    </source>
</evidence>
<accession>A0ABU7R9B1</accession>
<comment type="caution">
    <text evidence="5">The sequence shown here is derived from an EMBL/GenBank/DDBJ whole genome shotgun (WGS) entry which is preliminary data.</text>
</comment>
<dbReference type="InterPro" id="IPR024185">
    <property type="entry name" value="FTHF_cligase-like_sf"/>
</dbReference>
<dbReference type="EMBL" id="JAZGJQ010000003">
    <property type="protein sequence ID" value="MEE6147166.1"/>
    <property type="molecule type" value="Genomic_DNA"/>
</dbReference>
<dbReference type="PANTHER" id="PTHR23407:SF1">
    <property type="entry name" value="5-FORMYLTETRAHYDROFOLATE CYCLO-LIGASE"/>
    <property type="match status" value="1"/>
</dbReference>
<comment type="similarity">
    <text evidence="1 4">Belongs to the 5-formyltetrahydrofolate cyclo-ligase family.</text>
</comment>
<keyword evidence="4" id="KW-0479">Metal-binding</keyword>
<evidence type="ECO:0000256" key="4">
    <source>
        <dbReference type="RuleBase" id="RU361279"/>
    </source>
</evidence>
<keyword evidence="4" id="KW-0460">Magnesium</keyword>
<name>A0ABU7R9B1_9ACTN</name>
<organism evidence="5 6">
    <name type="scientific">Olsenella absiana</name>
    <dbReference type="NCBI Taxonomy" id="3115222"/>
    <lineage>
        <taxon>Bacteria</taxon>
        <taxon>Bacillati</taxon>
        <taxon>Actinomycetota</taxon>
        <taxon>Coriobacteriia</taxon>
        <taxon>Coriobacteriales</taxon>
        <taxon>Atopobiaceae</taxon>
        <taxon>Olsenella</taxon>
    </lineage>
</organism>
<dbReference type="InterPro" id="IPR002698">
    <property type="entry name" value="FTHF_cligase"/>
</dbReference>